<dbReference type="SUPFAM" id="SSF53474">
    <property type="entry name" value="alpha/beta-Hydrolases"/>
    <property type="match status" value="1"/>
</dbReference>
<dbReference type="STRING" id="927665.HMPREF1535_00321"/>
<gene>
    <name evidence="1" type="ORF">HMPREF1535_00321</name>
</gene>
<proteinExistence type="predicted"/>
<reference evidence="1 2" key="1">
    <citation type="submission" date="2013-04" db="EMBL/GenBank/DDBJ databases">
        <title>The Genome Sequence of Parabacteroides goldsteinii DSM 19448.</title>
        <authorList>
            <consortium name="The Broad Institute Genomics Platform"/>
            <person name="Earl A."/>
            <person name="Ward D."/>
            <person name="Feldgarden M."/>
            <person name="Gevers D."/>
            <person name="Martens E."/>
            <person name="Sakamoto M."/>
            <person name="Benno Y."/>
            <person name="Song Y."/>
            <person name="Liu C."/>
            <person name="Lee J."/>
            <person name="Bolanos M."/>
            <person name="Vaisanen M.L."/>
            <person name="Finegold S.M."/>
            <person name="Walker B."/>
            <person name="Young S."/>
            <person name="Zeng Q."/>
            <person name="Gargeya S."/>
            <person name="Fitzgerald M."/>
            <person name="Haas B."/>
            <person name="Abouelleil A."/>
            <person name="Allen A.W."/>
            <person name="Alvarado L."/>
            <person name="Arachchi H.M."/>
            <person name="Berlin A.M."/>
            <person name="Chapman S.B."/>
            <person name="Gainer-Dewar J."/>
            <person name="Goldberg J."/>
            <person name="Griggs A."/>
            <person name="Gujja S."/>
            <person name="Hansen M."/>
            <person name="Howarth C."/>
            <person name="Imamovic A."/>
            <person name="Ireland A."/>
            <person name="Larimer J."/>
            <person name="McCowan C."/>
            <person name="Murphy C."/>
            <person name="Pearson M."/>
            <person name="Poon T.W."/>
            <person name="Priest M."/>
            <person name="Roberts A."/>
            <person name="Saif S."/>
            <person name="Shea T."/>
            <person name="Sisk P."/>
            <person name="Sykes S."/>
            <person name="Wortman J."/>
            <person name="Nusbaum C."/>
            <person name="Birren B."/>
        </authorList>
    </citation>
    <scope>NUCLEOTIDE SEQUENCE [LARGE SCALE GENOMIC DNA]</scope>
    <source>
        <strain evidence="1 2">DSM 19448</strain>
    </source>
</reference>
<dbReference type="InterPro" id="IPR029058">
    <property type="entry name" value="AB_hydrolase_fold"/>
</dbReference>
<comment type="caution">
    <text evidence="1">The sequence shown here is derived from an EMBL/GenBank/DDBJ whole genome shotgun (WGS) entry which is preliminary data.</text>
</comment>
<sequence>MKIEKQLNSSHPRLLLFFAGWSASPESFTGLKAENGTDIMLCYDYRDMTFHEDLSSYKEIHLIAWSMGVRMAELALAGKYALTTATAVNGTPRPIDDNFGIPENIFRGTLDNLTAEGMKRFNRRMCGSRDILAQYEKFPARPLEEVKDELQHIYNLCNGQSMTNADDTTSIQWTRAIISSDDHIFPAAYQRNYWNGRCPVTEITAPHYPFYLWKQWNEL</sequence>
<dbReference type="AlphaFoldDB" id="A0A0F5JQI2"/>
<protein>
    <recommendedName>
        <fullName evidence="3">DUF452 family protein</fullName>
    </recommendedName>
</protein>
<evidence type="ECO:0008006" key="3">
    <source>
        <dbReference type="Google" id="ProtNLM"/>
    </source>
</evidence>
<evidence type="ECO:0000313" key="2">
    <source>
        <dbReference type="Proteomes" id="UP000033047"/>
    </source>
</evidence>
<dbReference type="HOGENOM" id="CLU_085983_0_1_10"/>
<dbReference type="RefSeq" id="WP_046145095.1">
    <property type="nucleotide sequence ID" value="NZ_KQ033912.1"/>
</dbReference>
<dbReference type="EMBL" id="AQHV01000001">
    <property type="protein sequence ID" value="KKB60046.1"/>
    <property type="molecule type" value="Genomic_DNA"/>
</dbReference>
<accession>A0A0F5JQI2</accession>
<dbReference type="PATRIC" id="fig|927665.4.peg.321"/>
<dbReference type="Pfam" id="PF04301">
    <property type="entry name" value="BioG"/>
    <property type="match status" value="1"/>
</dbReference>
<dbReference type="InterPro" id="IPR007398">
    <property type="entry name" value="BioG"/>
</dbReference>
<name>A0A0F5JQI2_9BACT</name>
<dbReference type="ESTHER" id="9porp-a0a0f5jqi2">
    <property type="family name" value="BioG_Pimeloyl-ACP-methyl-esterase"/>
</dbReference>
<organism evidence="1 2">
    <name type="scientific">Parabacteroides goldsteinii DSM 19448 = WAL 12034</name>
    <dbReference type="NCBI Taxonomy" id="927665"/>
    <lineage>
        <taxon>Bacteria</taxon>
        <taxon>Pseudomonadati</taxon>
        <taxon>Bacteroidota</taxon>
        <taxon>Bacteroidia</taxon>
        <taxon>Bacteroidales</taxon>
        <taxon>Tannerellaceae</taxon>
        <taxon>Parabacteroides</taxon>
    </lineage>
</organism>
<evidence type="ECO:0000313" key="1">
    <source>
        <dbReference type="EMBL" id="KKB60046.1"/>
    </source>
</evidence>
<dbReference type="Proteomes" id="UP000033047">
    <property type="component" value="Unassembled WGS sequence"/>
</dbReference>